<evidence type="ECO:0008006" key="4">
    <source>
        <dbReference type="Google" id="ProtNLM"/>
    </source>
</evidence>
<dbReference type="PANTHER" id="PTHR36529:SF1">
    <property type="entry name" value="GLYCOSYLTRANSFERASE"/>
    <property type="match status" value="1"/>
</dbReference>
<evidence type="ECO:0000256" key="1">
    <source>
        <dbReference type="SAM" id="MobiDB-lite"/>
    </source>
</evidence>
<dbReference type="AlphaFoldDB" id="A0A3N6M9L6"/>
<feature type="region of interest" description="Disordered" evidence="1">
    <location>
        <begin position="60"/>
        <end position="85"/>
    </location>
</feature>
<dbReference type="InterPro" id="IPR018641">
    <property type="entry name" value="Trfase_1_rSAM/seldom-assoc"/>
</dbReference>
<evidence type="ECO:0000313" key="2">
    <source>
        <dbReference type="EMBL" id="RQG90216.1"/>
    </source>
</evidence>
<sequence>MIVVVPVAPPRTDLACASLVETTPLTDAQAVALYEAAVTDVLRAAAASGGDLLVNYRDEGTIPDGVGGTGGAKTDEAGGSTADPEDEVRTLVGDALESVEDVRFERQVGSSHAARIGNTVTHLLEREDAGTVGVLEPTAPLVGRSEIDSASMSLRRYDAVLGPSSGGRVYFAGFCDPIDFTDAYATPSLATLARGVEAAGLNLGFAPVVPTIATESGLCATIAALEARRIAGRPGATATGRAVDELGLTVGGDGRLERE</sequence>
<name>A0A3N6M9L6_9EURY</name>
<reference evidence="2 3" key="1">
    <citation type="submission" date="2018-10" db="EMBL/GenBank/DDBJ databases">
        <title>Natrarchaeobius chitinivorans gen. nov., sp. nov., and Natrarchaeobius haloalkaliphilus sp. nov., alkaliphilic, chitin-utilizing haloarchaea from hypersaline alkaline lakes.</title>
        <authorList>
            <person name="Sorokin D.Y."/>
            <person name="Elcheninov A.G."/>
            <person name="Kostrikina N.A."/>
            <person name="Bale N.J."/>
            <person name="Sinninghe Damste J.S."/>
            <person name="Khijniak T.V."/>
            <person name="Kublanov I.V."/>
            <person name="Toshchakov S.V."/>
        </authorList>
    </citation>
    <scope>NUCLEOTIDE SEQUENCE [LARGE SCALE GENOMIC DNA]</scope>
    <source>
        <strain evidence="2 3">AArcht-Sl</strain>
    </source>
</reference>
<keyword evidence="3" id="KW-1185">Reference proteome</keyword>
<organism evidence="2 3">
    <name type="scientific">Natrarchaeobius halalkaliphilus</name>
    <dbReference type="NCBI Taxonomy" id="1679091"/>
    <lineage>
        <taxon>Archaea</taxon>
        <taxon>Methanobacteriati</taxon>
        <taxon>Methanobacteriota</taxon>
        <taxon>Stenosarchaea group</taxon>
        <taxon>Halobacteria</taxon>
        <taxon>Halobacteriales</taxon>
        <taxon>Natrialbaceae</taxon>
        <taxon>Natrarchaeobius</taxon>
    </lineage>
</organism>
<dbReference type="EMBL" id="REFY01000003">
    <property type="protein sequence ID" value="RQG90216.1"/>
    <property type="molecule type" value="Genomic_DNA"/>
</dbReference>
<comment type="caution">
    <text evidence="2">The sequence shown here is derived from an EMBL/GenBank/DDBJ whole genome shotgun (WGS) entry which is preliminary data.</text>
</comment>
<accession>A0A3N6M9L6</accession>
<evidence type="ECO:0000313" key="3">
    <source>
        <dbReference type="Proteomes" id="UP000273828"/>
    </source>
</evidence>
<dbReference type="Proteomes" id="UP000273828">
    <property type="component" value="Unassembled WGS sequence"/>
</dbReference>
<dbReference type="PANTHER" id="PTHR36529">
    <property type="entry name" value="SLL1095 PROTEIN"/>
    <property type="match status" value="1"/>
</dbReference>
<protein>
    <recommendedName>
        <fullName evidence="4">DUF2064 domain-containing protein</fullName>
    </recommendedName>
</protein>
<dbReference type="RefSeq" id="WP_124178319.1">
    <property type="nucleotide sequence ID" value="NZ_REFY01000003.1"/>
</dbReference>
<proteinExistence type="predicted"/>
<gene>
    <name evidence="2" type="ORF">EA462_09525</name>
</gene>
<dbReference type="Gene3D" id="3.90.550.10">
    <property type="entry name" value="Spore Coat Polysaccharide Biosynthesis Protein SpsA, Chain A"/>
    <property type="match status" value="1"/>
</dbReference>
<dbReference type="InterPro" id="IPR029044">
    <property type="entry name" value="Nucleotide-diphossugar_trans"/>
</dbReference>
<dbReference type="OrthoDB" id="168607at2157"/>